<keyword evidence="1" id="KW-1133">Transmembrane helix</keyword>
<dbReference type="AlphaFoldDB" id="A0A148KN35"/>
<organism evidence="2 3">
    <name type="scientific">Paraglaciecola hydrolytica</name>
    <dbReference type="NCBI Taxonomy" id="1799789"/>
    <lineage>
        <taxon>Bacteria</taxon>
        <taxon>Pseudomonadati</taxon>
        <taxon>Pseudomonadota</taxon>
        <taxon>Gammaproteobacteria</taxon>
        <taxon>Alteromonadales</taxon>
        <taxon>Alteromonadaceae</taxon>
        <taxon>Paraglaciecola</taxon>
    </lineage>
</organism>
<dbReference type="STRING" id="1799789.AX660_19335"/>
<protein>
    <recommendedName>
        <fullName evidence="4">TonB C-terminal domain-containing protein</fullName>
    </recommendedName>
</protein>
<comment type="caution">
    <text evidence="2">The sequence shown here is derived from an EMBL/GenBank/DDBJ whole genome shotgun (WGS) entry which is preliminary data.</text>
</comment>
<name>A0A148KN35_9ALTE</name>
<evidence type="ECO:0008006" key="4">
    <source>
        <dbReference type="Google" id="ProtNLM"/>
    </source>
</evidence>
<evidence type="ECO:0000313" key="3">
    <source>
        <dbReference type="Proteomes" id="UP000070299"/>
    </source>
</evidence>
<dbReference type="Proteomes" id="UP000070299">
    <property type="component" value="Unassembled WGS sequence"/>
</dbReference>
<keyword evidence="1" id="KW-0812">Transmembrane</keyword>
<proteinExistence type="predicted"/>
<evidence type="ECO:0000313" key="2">
    <source>
        <dbReference type="EMBL" id="KXI27707.1"/>
    </source>
</evidence>
<sequence>MNMLTQWLKQRWLSLLLSSSMLLMALVILGLSHWLKTQTSPTLLVREVSTLSLPPPPPPPVPRQQQSADNAAVSLQVEGQGAVLQKIEIDMPPLDLYKPQEMLIDPMTTQWQSLEVNWDAFELDALDSLPTLLTPLRVTLPKSLSRQGIDTALIKLDVMIDEGGQVTLIEIASNPYPELAGEIQKLVRTSRFSPPQKDHEPARARFIWPIEIKS</sequence>
<evidence type="ECO:0000256" key="1">
    <source>
        <dbReference type="SAM" id="Phobius"/>
    </source>
</evidence>
<dbReference type="RefSeq" id="WP_068379055.1">
    <property type="nucleotide sequence ID" value="NZ_LSNE01000009.1"/>
</dbReference>
<gene>
    <name evidence="2" type="ORF">AX660_19335</name>
</gene>
<keyword evidence="1" id="KW-0472">Membrane</keyword>
<dbReference type="EMBL" id="LSNE01000009">
    <property type="protein sequence ID" value="KXI27707.1"/>
    <property type="molecule type" value="Genomic_DNA"/>
</dbReference>
<reference evidence="3" key="1">
    <citation type="submission" date="2016-02" db="EMBL/GenBank/DDBJ databases">
        <authorList>
            <person name="Schultz-Johansen M."/>
            <person name="Glaring M.A."/>
            <person name="Bech P.K."/>
            <person name="Stougaard P."/>
        </authorList>
    </citation>
    <scope>NUCLEOTIDE SEQUENCE [LARGE SCALE GENOMIC DNA]</scope>
    <source>
        <strain evidence="3">S66</strain>
    </source>
</reference>
<accession>A0A148KN35</accession>
<keyword evidence="3" id="KW-1185">Reference proteome</keyword>
<dbReference type="Gene3D" id="3.30.1150.10">
    <property type="match status" value="1"/>
</dbReference>
<dbReference type="OrthoDB" id="5768557at2"/>
<feature type="transmembrane region" description="Helical" evidence="1">
    <location>
        <begin position="12"/>
        <end position="35"/>
    </location>
</feature>